<dbReference type="AlphaFoldDB" id="A0A1Y1W6X3"/>
<name>A0A1Y1W6X3_9FUNG</name>
<dbReference type="InterPro" id="IPR013904">
    <property type="entry name" value="RXT2_N"/>
</dbReference>
<feature type="region of interest" description="Disordered" evidence="1">
    <location>
        <begin position="1"/>
        <end position="21"/>
    </location>
</feature>
<evidence type="ECO:0000259" key="2">
    <source>
        <dbReference type="Pfam" id="PF08595"/>
    </source>
</evidence>
<evidence type="ECO:0000256" key="1">
    <source>
        <dbReference type="SAM" id="MobiDB-lite"/>
    </source>
</evidence>
<dbReference type="EMBL" id="MCFD01000008">
    <property type="protein sequence ID" value="ORX68976.1"/>
    <property type="molecule type" value="Genomic_DNA"/>
</dbReference>
<comment type="caution">
    <text evidence="3">The sequence shown here is derived from an EMBL/GenBank/DDBJ whole genome shotgun (WGS) entry which is preliminary data.</text>
</comment>
<dbReference type="OrthoDB" id="2405722at2759"/>
<accession>A0A1Y1W6X3</accession>
<evidence type="ECO:0000313" key="4">
    <source>
        <dbReference type="Proteomes" id="UP000193922"/>
    </source>
</evidence>
<dbReference type="RefSeq" id="XP_040742708.1">
    <property type="nucleotide sequence ID" value="XM_040890393.1"/>
</dbReference>
<proteinExistence type="predicted"/>
<dbReference type="Pfam" id="PF08595">
    <property type="entry name" value="RXT2_N"/>
    <property type="match status" value="1"/>
</dbReference>
<gene>
    <name evidence="3" type="ORF">DL89DRAFT_293458</name>
</gene>
<dbReference type="Proteomes" id="UP000193922">
    <property type="component" value="Unassembled WGS sequence"/>
</dbReference>
<keyword evidence="4" id="KW-1185">Reference proteome</keyword>
<feature type="region of interest" description="Disordered" evidence="1">
    <location>
        <begin position="40"/>
        <end position="74"/>
    </location>
</feature>
<feature type="compositionally biased region" description="Basic and acidic residues" evidence="1">
    <location>
        <begin position="58"/>
        <end position="74"/>
    </location>
</feature>
<organism evidence="3 4">
    <name type="scientific">Linderina pennispora</name>
    <dbReference type="NCBI Taxonomy" id="61395"/>
    <lineage>
        <taxon>Eukaryota</taxon>
        <taxon>Fungi</taxon>
        <taxon>Fungi incertae sedis</taxon>
        <taxon>Zoopagomycota</taxon>
        <taxon>Kickxellomycotina</taxon>
        <taxon>Kickxellomycetes</taxon>
        <taxon>Kickxellales</taxon>
        <taxon>Kickxellaceae</taxon>
        <taxon>Linderina</taxon>
    </lineage>
</organism>
<sequence length="301" mass="33552">MSTLQSTQTAAAPVTTAASDTPIIAAATTPAVAAPATAAAVSTNADIASKTETANGETKPEPAEEKSALNERPRIWRSDTEKIIEEATRPLDTVADALQRPYVQKTLSSNLMEIMAWDLMETMTTENEYNQHIRRFLNILLGDDPETAHLELIDNYNMEDVRARDQLLQLVYESLARSDEFLHRVDESRSKITFAIEQRNQLKTRMEKTAGTAELLKGLEDARAQYKASWQRARELAVALDPDTPGPQLDSSDSADQRSKLQEERDRLYAEAVDKSNQIHNLLECARQLQLTSAQLLQVSK</sequence>
<evidence type="ECO:0000313" key="3">
    <source>
        <dbReference type="EMBL" id="ORX68976.1"/>
    </source>
</evidence>
<feature type="region of interest" description="Disordered" evidence="1">
    <location>
        <begin position="241"/>
        <end position="263"/>
    </location>
</feature>
<dbReference type="GeneID" id="63807041"/>
<feature type="domain" description="Transcriptional regulatory protein RXT2 N-terminal" evidence="2">
    <location>
        <begin position="82"/>
        <end position="143"/>
    </location>
</feature>
<protein>
    <recommendedName>
        <fullName evidence="2">Transcriptional regulatory protein RXT2 N-terminal domain-containing protein</fullName>
    </recommendedName>
</protein>
<reference evidence="3 4" key="1">
    <citation type="submission" date="2016-07" db="EMBL/GenBank/DDBJ databases">
        <title>Pervasive Adenine N6-methylation of Active Genes in Fungi.</title>
        <authorList>
            <consortium name="DOE Joint Genome Institute"/>
            <person name="Mondo S.J."/>
            <person name="Dannebaum R.O."/>
            <person name="Kuo R.C."/>
            <person name="Labutti K."/>
            <person name="Haridas S."/>
            <person name="Kuo A."/>
            <person name="Salamov A."/>
            <person name="Ahrendt S.R."/>
            <person name="Lipzen A."/>
            <person name="Sullivan W."/>
            <person name="Andreopoulos W.B."/>
            <person name="Clum A."/>
            <person name="Lindquist E."/>
            <person name="Daum C."/>
            <person name="Ramamoorthy G.K."/>
            <person name="Gryganskyi A."/>
            <person name="Culley D."/>
            <person name="Magnuson J.K."/>
            <person name="James T.Y."/>
            <person name="O'Malley M.A."/>
            <person name="Stajich J.E."/>
            <person name="Spatafora J.W."/>
            <person name="Visel A."/>
            <person name="Grigoriev I.V."/>
        </authorList>
    </citation>
    <scope>NUCLEOTIDE SEQUENCE [LARGE SCALE GENOMIC DNA]</scope>
    <source>
        <strain evidence="3 4">ATCC 12442</strain>
    </source>
</reference>